<dbReference type="Gene3D" id="3.40.50.300">
    <property type="entry name" value="P-loop containing nucleotide triphosphate hydrolases"/>
    <property type="match status" value="1"/>
</dbReference>
<dbReference type="GO" id="GO:0005829">
    <property type="term" value="C:cytosol"/>
    <property type="evidence" value="ECO:0007669"/>
    <property type="project" value="TreeGrafter"/>
</dbReference>
<sequence>MFDLVDLLKTDSVKEAHEEKITTVLFQQTPECRNLVEEAYRFEGIMSPVVVNNNEESIREHVRASAIEIVIVELNNSSNVTQDMERISHLLPNEASVIVIGSEDSISTIRNLKDMGFYYLFWPITKQELIDFVRNVHENRQRKAGLGKNRDAKKVAFWGSKGGVGTTLLTSEVAYLLANEKDSKCLIVDHDYLGGNLDIFMGMKGYGKKPLQTGTLSANLDITYAQSLVSKQSDMLSVLGVDSNDISEEELKSYTRALSSQLAKENNFIIEDLSRGGCSKLDAEYLSKHCQIIILIVEPTVSSLRETVKFITQMEELNCRSRYIVVLNHPRPEQSATITKKEIEQYLNQPIDVVLPFEQSAGEQLILGKKLSEGKLKIRQGINEITSLLLGETVTANPSWFQRLMSKRSC</sequence>
<gene>
    <name evidence="1" type="ORF">F2Z80_09720</name>
</gene>
<name>A0A5N3SBG5_9VIBR</name>
<dbReference type="GO" id="GO:0051782">
    <property type="term" value="P:negative regulation of cell division"/>
    <property type="evidence" value="ECO:0007669"/>
    <property type="project" value="TreeGrafter"/>
</dbReference>
<dbReference type="InterPro" id="IPR027417">
    <property type="entry name" value="P-loop_NTPase"/>
</dbReference>
<protein>
    <submittedName>
        <fullName evidence="1">Chromosome partitioning protein ParA</fullName>
    </submittedName>
</protein>
<dbReference type="Proteomes" id="UP000326687">
    <property type="component" value="Unassembled WGS sequence"/>
</dbReference>
<dbReference type="GO" id="GO:0009898">
    <property type="term" value="C:cytoplasmic side of plasma membrane"/>
    <property type="evidence" value="ECO:0007669"/>
    <property type="project" value="TreeGrafter"/>
</dbReference>
<dbReference type="GO" id="GO:0016887">
    <property type="term" value="F:ATP hydrolysis activity"/>
    <property type="evidence" value="ECO:0007669"/>
    <property type="project" value="TreeGrafter"/>
</dbReference>
<proteinExistence type="predicted"/>
<dbReference type="SUPFAM" id="SSF52540">
    <property type="entry name" value="P-loop containing nucleoside triphosphate hydrolases"/>
    <property type="match status" value="1"/>
</dbReference>
<dbReference type="EMBL" id="VXDD01000001">
    <property type="protein sequence ID" value="KAB0304200.1"/>
    <property type="molecule type" value="Genomic_DNA"/>
</dbReference>
<comment type="caution">
    <text evidence="1">The sequence shown here is derived from an EMBL/GenBank/DDBJ whole genome shotgun (WGS) entry which is preliminary data.</text>
</comment>
<dbReference type="PANTHER" id="PTHR43384:SF10">
    <property type="entry name" value="ATPASE INVOLVED IN CHROMOSOME PARTITIONING, PARA_MIND FAMILY"/>
    <property type="match status" value="1"/>
</dbReference>
<dbReference type="RefSeq" id="WP_150895402.1">
    <property type="nucleotide sequence ID" value="NZ_VXDD01000001.1"/>
</dbReference>
<dbReference type="GO" id="GO:0005524">
    <property type="term" value="F:ATP binding"/>
    <property type="evidence" value="ECO:0007669"/>
    <property type="project" value="TreeGrafter"/>
</dbReference>
<evidence type="ECO:0000313" key="2">
    <source>
        <dbReference type="Proteomes" id="UP000326687"/>
    </source>
</evidence>
<reference evidence="1 2" key="1">
    <citation type="submission" date="2019-09" db="EMBL/GenBank/DDBJ databases">
        <title>Vibrio Fortis S7-72.</title>
        <authorList>
            <person name="Das S.K."/>
        </authorList>
    </citation>
    <scope>NUCLEOTIDE SEQUENCE [LARGE SCALE GENOMIC DNA]</scope>
    <source>
        <strain evidence="1 2">S7-72</strain>
    </source>
</reference>
<dbReference type="Gene3D" id="3.40.50.2300">
    <property type="match status" value="1"/>
</dbReference>
<dbReference type="InterPro" id="IPR050625">
    <property type="entry name" value="ParA/MinD_ATPase"/>
</dbReference>
<organism evidence="1 2">
    <name type="scientific">Vibrio fortis</name>
    <dbReference type="NCBI Taxonomy" id="212667"/>
    <lineage>
        <taxon>Bacteria</taxon>
        <taxon>Pseudomonadati</taxon>
        <taxon>Pseudomonadota</taxon>
        <taxon>Gammaproteobacteria</taxon>
        <taxon>Vibrionales</taxon>
        <taxon>Vibrionaceae</taxon>
        <taxon>Vibrio</taxon>
    </lineage>
</organism>
<accession>A0A5N3SBG5</accession>
<dbReference type="PANTHER" id="PTHR43384">
    <property type="entry name" value="SEPTUM SITE-DETERMINING PROTEIN MIND HOMOLOG, CHLOROPLASTIC-RELATED"/>
    <property type="match status" value="1"/>
</dbReference>
<dbReference type="AlphaFoldDB" id="A0A5N3SBG5"/>
<evidence type="ECO:0000313" key="1">
    <source>
        <dbReference type="EMBL" id="KAB0304200.1"/>
    </source>
</evidence>